<dbReference type="Proteomes" id="UP001074726">
    <property type="component" value="Unassembled WGS sequence"/>
</dbReference>
<dbReference type="EMBL" id="JAPPUX010000002">
    <property type="protein sequence ID" value="MCY4726001.1"/>
    <property type="molecule type" value="Genomic_DNA"/>
</dbReference>
<dbReference type="NCBIfam" id="TIGR02937">
    <property type="entry name" value="sigma70-ECF"/>
    <property type="match status" value="1"/>
</dbReference>
<dbReference type="Gene3D" id="1.10.10.10">
    <property type="entry name" value="Winged helix-like DNA-binding domain superfamily/Winged helix DNA-binding domain"/>
    <property type="match status" value="1"/>
</dbReference>
<evidence type="ECO:0000256" key="2">
    <source>
        <dbReference type="ARBA" id="ARBA00023015"/>
    </source>
</evidence>
<dbReference type="PANTHER" id="PTHR43133:SF50">
    <property type="entry name" value="ECF RNA POLYMERASE SIGMA FACTOR SIGM"/>
    <property type="match status" value="1"/>
</dbReference>
<dbReference type="InterPro" id="IPR014284">
    <property type="entry name" value="RNA_pol_sigma-70_dom"/>
</dbReference>
<name>A0ABT4CAY6_9ACTN</name>
<dbReference type="InterPro" id="IPR036388">
    <property type="entry name" value="WH-like_DNA-bd_sf"/>
</dbReference>
<dbReference type="SUPFAM" id="SSF88946">
    <property type="entry name" value="Sigma2 domain of RNA polymerase sigma factors"/>
    <property type="match status" value="1"/>
</dbReference>
<dbReference type="CDD" id="cd06171">
    <property type="entry name" value="Sigma70_r4"/>
    <property type="match status" value="1"/>
</dbReference>
<feature type="domain" description="RNA polymerase sigma factor 70 region 4 type 2" evidence="7">
    <location>
        <begin position="135"/>
        <end position="179"/>
    </location>
</feature>
<keyword evidence="5" id="KW-0804">Transcription</keyword>
<keyword evidence="4" id="KW-0238">DNA-binding</keyword>
<dbReference type="InterPro" id="IPR007627">
    <property type="entry name" value="RNA_pol_sigma70_r2"/>
</dbReference>
<evidence type="ECO:0000256" key="5">
    <source>
        <dbReference type="ARBA" id="ARBA00023163"/>
    </source>
</evidence>
<keyword evidence="3" id="KW-0731">Sigma factor</keyword>
<protein>
    <submittedName>
        <fullName evidence="8">SigE family RNA polymerase sigma factor</fullName>
    </submittedName>
</protein>
<accession>A0ABT4CAY6</accession>
<dbReference type="PANTHER" id="PTHR43133">
    <property type="entry name" value="RNA POLYMERASE ECF-TYPE SIGMA FACTO"/>
    <property type="match status" value="1"/>
</dbReference>
<evidence type="ECO:0000313" key="9">
    <source>
        <dbReference type="Proteomes" id="UP001074726"/>
    </source>
</evidence>
<evidence type="ECO:0000256" key="1">
    <source>
        <dbReference type="ARBA" id="ARBA00010641"/>
    </source>
</evidence>
<dbReference type="InterPro" id="IPR039425">
    <property type="entry name" value="RNA_pol_sigma-70-like"/>
</dbReference>
<dbReference type="Gene3D" id="1.10.1740.10">
    <property type="match status" value="1"/>
</dbReference>
<sequence length="187" mass="20807">MARDEIEGPGPGVVVPSRTVEKDASAVVSELFVVHHRRLVGLAALLVDDRQVAEDVVQDAFAALHRHWRALRDQNAAVTYLNRAVVNGSRDVLRRGLRGKRASLRLVPRSEELQSAEQGVVAHEEAARMWGSVTSLPMRQRQVLVMRYYLEQSELEIAETLGISRGSVKQHASRGLAALAQEWEEQS</sequence>
<feature type="domain" description="RNA polymerase sigma-70 region 2" evidence="6">
    <location>
        <begin position="32"/>
        <end position="95"/>
    </location>
</feature>
<dbReference type="InterPro" id="IPR013325">
    <property type="entry name" value="RNA_pol_sigma_r2"/>
</dbReference>
<gene>
    <name evidence="8" type="ORF">NYO98_06900</name>
</gene>
<evidence type="ECO:0000256" key="3">
    <source>
        <dbReference type="ARBA" id="ARBA00023082"/>
    </source>
</evidence>
<evidence type="ECO:0000259" key="6">
    <source>
        <dbReference type="Pfam" id="PF04542"/>
    </source>
</evidence>
<dbReference type="Pfam" id="PF08281">
    <property type="entry name" value="Sigma70_r4_2"/>
    <property type="match status" value="1"/>
</dbReference>
<dbReference type="InterPro" id="IPR013324">
    <property type="entry name" value="RNA_pol_sigma_r3/r4-like"/>
</dbReference>
<dbReference type="SUPFAM" id="SSF88659">
    <property type="entry name" value="Sigma3 and sigma4 domains of RNA polymerase sigma factors"/>
    <property type="match status" value="1"/>
</dbReference>
<evidence type="ECO:0000313" key="8">
    <source>
        <dbReference type="EMBL" id="MCY4726001.1"/>
    </source>
</evidence>
<dbReference type="Pfam" id="PF04542">
    <property type="entry name" value="Sigma70_r2"/>
    <property type="match status" value="1"/>
</dbReference>
<reference evidence="8" key="1">
    <citation type="submission" date="2022-08" db="EMBL/GenBank/DDBJ databases">
        <title>Genome sequencing of Nocardioides sp. STR2.</title>
        <authorList>
            <person name="So Y."/>
        </authorList>
    </citation>
    <scope>NUCLEOTIDE SEQUENCE</scope>
    <source>
        <strain evidence="8">STR2</strain>
    </source>
</reference>
<organism evidence="8 9">
    <name type="scientific">Nocardioides pini</name>
    <dbReference type="NCBI Taxonomy" id="2975053"/>
    <lineage>
        <taxon>Bacteria</taxon>
        <taxon>Bacillati</taxon>
        <taxon>Actinomycetota</taxon>
        <taxon>Actinomycetes</taxon>
        <taxon>Propionibacteriales</taxon>
        <taxon>Nocardioidaceae</taxon>
        <taxon>Nocardioides</taxon>
    </lineage>
</organism>
<comment type="caution">
    <text evidence="8">The sequence shown here is derived from an EMBL/GenBank/DDBJ whole genome shotgun (WGS) entry which is preliminary data.</text>
</comment>
<keyword evidence="2" id="KW-0805">Transcription regulation</keyword>
<dbReference type="RefSeq" id="WP_268110823.1">
    <property type="nucleotide sequence ID" value="NZ_JAPPUX010000002.1"/>
</dbReference>
<dbReference type="InterPro" id="IPR013249">
    <property type="entry name" value="RNA_pol_sigma70_r4_t2"/>
</dbReference>
<evidence type="ECO:0000259" key="7">
    <source>
        <dbReference type="Pfam" id="PF08281"/>
    </source>
</evidence>
<keyword evidence="9" id="KW-1185">Reference proteome</keyword>
<comment type="similarity">
    <text evidence="1">Belongs to the sigma-70 factor family. ECF subfamily.</text>
</comment>
<evidence type="ECO:0000256" key="4">
    <source>
        <dbReference type="ARBA" id="ARBA00023125"/>
    </source>
</evidence>
<proteinExistence type="inferred from homology"/>